<keyword evidence="2" id="KW-1185">Reference proteome</keyword>
<accession>A0AA88DX22</accession>
<evidence type="ECO:0000313" key="2">
    <source>
        <dbReference type="Proteomes" id="UP001187192"/>
    </source>
</evidence>
<gene>
    <name evidence="1" type="ORF">TIFTF001_031706</name>
</gene>
<organism evidence="1 2">
    <name type="scientific">Ficus carica</name>
    <name type="common">Common fig</name>
    <dbReference type="NCBI Taxonomy" id="3494"/>
    <lineage>
        <taxon>Eukaryota</taxon>
        <taxon>Viridiplantae</taxon>
        <taxon>Streptophyta</taxon>
        <taxon>Embryophyta</taxon>
        <taxon>Tracheophyta</taxon>
        <taxon>Spermatophyta</taxon>
        <taxon>Magnoliopsida</taxon>
        <taxon>eudicotyledons</taxon>
        <taxon>Gunneridae</taxon>
        <taxon>Pentapetalae</taxon>
        <taxon>rosids</taxon>
        <taxon>fabids</taxon>
        <taxon>Rosales</taxon>
        <taxon>Moraceae</taxon>
        <taxon>Ficeae</taxon>
        <taxon>Ficus</taxon>
    </lineage>
</organism>
<comment type="caution">
    <text evidence="1">The sequence shown here is derived from an EMBL/GenBank/DDBJ whole genome shotgun (WGS) entry which is preliminary data.</text>
</comment>
<proteinExistence type="predicted"/>
<reference evidence="1" key="1">
    <citation type="submission" date="2023-07" db="EMBL/GenBank/DDBJ databases">
        <title>draft genome sequence of fig (Ficus carica).</title>
        <authorList>
            <person name="Takahashi T."/>
            <person name="Nishimura K."/>
        </authorList>
    </citation>
    <scope>NUCLEOTIDE SEQUENCE</scope>
</reference>
<evidence type="ECO:0000313" key="1">
    <source>
        <dbReference type="EMBL" id="GMN62635.1"/>
    </source>
</evidence>
<dbReference type="EMBL" id="BTGU01000132">
    <property type="protein sequence ID" value="GMN62635.1"/>
    <property type="molecule type" value="Genomic_DNA"/>
</dbReference>
<dbReference type="Proteomes" id="UP001187192">
    <property type="component" value="Unassembled WGS sequence"/>
</dbReference>
<sequence length="60" mass="6667">MIAIGPTSLGDRVCPRSLSFEVASVGDRERLHREIADDCIRQRLPGRSRASMAREISVDL</sequence>
<name>A0AA88DX22_FICCA</name>
<protein>
    <submittedName>
        <fullName evidence="1">Uncharacterized protein</fullName>
    </submittedName>
</protein>
<dbReference type="AlphaFoldDB" id="A0AA88DX22"/>